<dbReference type="PIRSF" id="PIRSF006004">
    <property type="entry name" value="CHP00048"/>
    <property type="match status" value="1"/>
</dbReference>
<evidence type="ECO:0000256" key="9">
    <source>
        <dbReference type="ARBA" id="ARBA00022694"/>
    </source>
</evidence>
<dbReference type="InterPro" id="IPR007197">
    <property type="entry name" value="rSAM"/>
</dbReference>
<comment type="cofactor">
    <cofactor evidence="14">
        <name>[4Fe-4S] cluster</name>
        <dbReference type="ChEBI" id="CHEBI:49883"/>
    </cofactor>
    <text evidence="14">Binds 1 [4Fe-4S] cluster. The cluster is coordinated with 3 cysteines and an exchangeable S-adenosyl-L-methionine.</text>
</comment>
<dbReference type="Gene3D" id="3.20.20.70">
    <property type="entry name" value="Aldolase class I"/>
    <property type="match status" value="1"/>
</dbReference>
<proteinExistence type="inferred from homology"/>
<comment type="miscellaneous">
    <text evidence="14">Reaction proceeds by a ping-pong mechanism involving intermediate methylation of a conserved cysteine residue.</text>
</comment>
<dbReference type="InterPro" id="IPR058240">
    <property type="entry name" value="rSAM_sf"/>
</dbReference>
<dbReference type="PROSITE" id="PS51918">
    <property type="entry name" value="RADICAL_SAM"/>
    <property type="match status" value="1"/>
</dbReference>
<dbReference type="HAMAP" id="MF_01849">
    <property type="entry name" value="RNA_methyltr_RlmN"/>
    <property type="match status" value="1"/>
</dbReference>
<feature type="active site" description="Proton acceptor" evidence="14">
    <location>
        <position position="92"/>
    </location>
</feature>
<dbReference type="InterPro" id="IPR004383">
    <property type="entry name" value="rRNA_lsu_MTrfase_RlmN/Cfr"/>
</dbReference>
<keyword evidence="12 14" id="KW-0411">Iron-sulfur</keyword>
<keyword evidence="8 14" id="KW-0949">S-adenosyl-L-methionine</keyword>
<feature type="region of interest" description="Disordered" evidence="15">
    <location>
        <begin position="340"/>
        <end position="360"/>
    </location>
</feature>
<gene>
    <name evidence="14 17" type="primary">rlmN</name>
    <name evidence="17" type="ORF">ENW48_07425</name>
</gene>
<feature type="domain" description="Radical SAM core" evidence="16">
    <location>
        <begin position="98"/>
        <end position="329"/>
    </location>
</feature>
<dbReference type="SMART" id="SM00729">
    <property type="entry name" value="Elp3"/>
    <property type="match status" value="1"/>
</dbReference>
<dbReference type="FunFam" id="3.20.20.70:FF:000014">
    <property type="entry name" value="Probable dual-specificity RNA methyltransferase RlmN"/>
    <property type="match status" value="1"/>
</dbReference>
<dbReference type="GO" id="GO:0030488">
    <property type="term" value="P:tRNA methylation"/>
    <property type="evidence" value="ECO:0007669"/>
    <property type="project" value="UniProtKB-UniRule"/>
</dbReference>
<dbReference type="InterPro" id="IPR040072">
    <property type="entry name" value="Methyltransferase_A"/>
</dbReference>
<comment type="catalytic activity">
    <reaction evidence="14">
        <text>adenosine(37) in tRNA + 2 reduced [2Fe-2S]-[ferredoxin] + 2 S-adenosyl-L-methionine = 2-methyladenosine(37) in tRNA + 5'-deoxyadenosine + L-methionine + 2 oxidized [2Fe-2S]-[ferredoxin] + S-adenosyl-L-homocysteine</text>
        <dbReference type="Rhea" id="RHEA:43332"/>
        <dbReference type="Rhea" id="RHEA-COMP:10000"/>
        <dbReference type="Rhea" id="RHEA-COMP:10001"/>
        <dbReference type="Rhea" id="RHEA-COMP:10162"/>
        <dbReference type="Rhea" id="RHEA-COMP:10485"/>
        <dbReference type="ChEBI" id="CHEBI:17319"/>
        <dbReference type="ChEBI" id="CHEBI:33737"/>
        <dbReference type="ChEBI" id="CHEBI:33738"/>
        <dbReference type="ChEBI" id="CHEBI:57844"/>
        <dbReference type="ChEBI" id="CHEBI:57856"/>
        <dbReference type="ChEBI" id="CHEBI:59789"/>
        <dbReference type="ChEBI" id="CHEBI:74411"/>
        <dbReference type="ChEBI" id="CHEBI:74497"/>
        <dbReference type="EC" id="2.1.1.192"/>
    </reaction>
</comment>
<evidence type="ECO:0000256" key="7">
    <source>
        <dbReference type="ARBA" id="ARBA00022679"/>
    </source>
</evidence>
<feature type="binding site" evidence="14">
    <location>
        <position position="291"/>
    </location>
    <ligand>
        <name>S-adenosyl-L-methionine</name>
        <dbReference type="ChEBI" id="CHEBI:59789"/>
    </ligand>
</feature>
<evidence type="ECO:0000256" key="2">
    <source>
        <dbReference type="ARBA" id="ARBA00007544"/>
    </source>
</evidence>
<evidence type="ECO:0000256" key="14">
    <source>
        <dbReference type="HAMAP-Rule" id="MF_01849"/>
    </source>
</evidence>
<dbReference type="SFLD" id="SFLDS00029">
    <property type="entry name" value="Radical_SAM"/>
    <property type="match status" value="1"/>
</dbReference>
<feature type="binding site" evidence="14">
    <location>
        <position position="116"/>
    </location>
    <ligand>
        <name>[4Fe-4S] cluster</name>
        <dbReference type="ChEBI" id="CHEBI:49883"/>
        <note>4Fe-4S-S-AdoMet</note>
    </ligand>
</feature>
<keyword evidence="13 14" id="KW-1015">Disulfide bond</keyword>
<dbReference type="SUPFAM" id="SSF102114">
    <property type="entry name" value="Radical SAM enzymes"/>
    <property type="match status" value="1"/>
</dbReference>
<protein>
    <recommendedName>
        <fullName evidence="14">Probable dual-specificity RNA methyltransferase RlmN</fullName>
        <ecNumber evidence="14">2.1.1.192</ecNumber>
    </recommendedName>
    <alternativeName>
        <fullName evidence="14">23S rRNA (adenine(2503)-C(2))-methyltransferase</fullName>
    </alternativeName>
    <alternativeName>
        <fullName evidence="14">23S rRNA m2A2503 methyltransferase</fullName>
    </alternativeName>
    <alternativeName>
        <fullName evidence="14">Ribosomal RNA large subunit methyltransferase N</fullName>
    </alternativeName>
    <alternativeName>
        <fullName evidence="14">tRNA (adenine(37)-C(2))-methyltransferase</fullName>
    </alternativeName>
    <alternativeName>
        <fullName evidence="14">tRNA m2A37 methyltransferase</fullName>
    </alternativeName>
</protein>
<comment type="caution">
    <text evidence="17">The sequence shown here is derived from an EMBL/GenBank/DDBJ whole genome shotgun (WGS) entry which is preliminary data.</text>
</comment>
<comment type="function">
    <text evidence="14">Specifically methylates position 2 of adenine 2503 in 23S rRNA and position 2 of adenine 37 in tRNAs.</text>
</comment>
<evidence type="ECO:0000256" key="5">
    <source>
        <dbReference type="ARBA" id="ARBA00022552"/>
    </source>
</evidence>
<feature type="binding site" evidence="14">
    <location>
        <position position="112"/>
    </location>
    <ligand>
        <name>[4Fe-4S] cluster</name>
        <dbReference type="ChEBI" id="CHEBI:49883"/>
        <note>4Fe-4S-S-AdoMet</note>
    </ligand>
</feature>
<comment type="subcellular location">
    <subcellularLocation>
        <location evidence="1 14">Cytoplasm</location>
    </subcellularLocation>
</comment>
<feature type="binding site" evidence="14">
    <location>
        <begin position="215"/>
        <end position="217"/>
    </location>
    <ligand>
        <name>S-adenosyl-L-methionine</name>
        <dbReference type="ChEBI" id="CHEBI:59789"/>
    </ligand>
</feature>
<dbReference type="GO" id="GO:0051539">
    <property type="term" value="F:4 iron, 4 sulfur cluster binding"/>
    <property type="evidence" value="ECO:0007669"/>
    <property type="project" value="UniProtKB-UniRule"/>
</dbReference>
<dbReference type="GO" id="GO:0046872">
    <property type="term" value="F:metal ion binding"/>
    <property type="evidence" value="ECO:0007669"/>
    <property type="project" value="UniProtKB-KW"/>
</dbReference>
<dbReference type="SFLD" id="SFLDG01062">
    <property type="entry name" value="methyltransferase_(Class_A)"/>
    <property type="match status" value="1"/>
</dbReference>
<keyword evidence="5 14" id="KW-0698">rRNA processing</keyword>
<comment type="catalytic activity">
    <reaction evidence="14">
        <text>adenosine(2503) in 23S rRNA + 2 reduced [2Fe-2S]-[ferredoxin] + 2 S-adenosyl-L-methionine = 2-methyladenosine(2503) in 23S rRNA + 5'-deoxyadenosine + L-methionine + 2 oxidized [2Fe-2S]-[ferredoxin] + S-adenosyl-L-homocysteine</text>
        <dbReference type="Rhea" id="RHEA:42916"/>
        <dbReference type="Rhea" id="RHEA-COMP:10000"/>
        <dbReference type="Rhea" id="RHEA-COMP:10001"/>
        <dbReference type="Rhea" id="RHEA-COMP:10152"/>
        <dbReference type="Rhea" id="RHEA-COMP:10282"/>
        <dbReference type="ChEBI" id="CHEBI:17319"/>
        <dbReference type="ChEBI" id="CHEBI:33737"/>
        <dbReference type="ChEBI" id="CHEBI:33738"/>
        <dbReference type="ChEBI" id="CHEBI:57844"/>
        <dbReference type="ChEBI" id="CHEBI:57856"/>
        <dbReference type="ChEBI" id="CHEBI:59789"/>
        <dbReference type="ChEBI" id="CHEBI:74411"/>
        <dbReference type="ChEBI" id="CHEBI:74497"/>
        <dbReference type="EC" id="2.1.1.192"/>
    </reaction>
</comment>
<evidence type="ECO:0000313" key="17">
    <source>
        <dbReference type="EMBL" id="HGZ12034.1"/>
    </source>
</evidence>
<dbReference type="AlphaFoldDB" id="A0A7C5AM31"/>
<dbReference type="Pfam" id="PF04055">
    <property type="entry name" value="Radical_SAM"/>
    <property type="match status" value="1"/>
</dbReference>
<keyword evidence="10 14" id="KW-0479">Metal-binding</keyword>
<evidence type="ECO:0000256" key="15">
    <source>
        <dbReference type="SAM" id="MobiDB-lite"/>
    </source>
</evidence>
<evidence type="ECO:0000256" key="1">
    <source>
        <dbReference type="ARBA" id="ARBA00004496"/>
    </source>
</evidence>
<dbReference type="NCBIfam" id="TIGR00048">
    <property type="entry name" value="rRNA_mod_RlmN"/>
    <property type="match status" value="1"/>
</dbReference>
<reference evidence="17" key="1">
    <citation type="journal article" date="2020" name="mSystems">
        <title>Genome- and Community-Level Interaction Insights into Carbon Utilization and Element Cycling Functions of Hydrothermarchaeota in Hydrothermal Sediment.</title>
        <authorList>
            <person name="Zhou Z."/>
            <person name="Liu Y."/>
            <person name="Xu W."/>
            <person name="Pan J."/>
            <person name="Luo Z.H."/>
            <person name="Li M."/>
        </authorList>
    </citation>
    <scope>NUCLEOTIDE SEQUENCE [LARGE SCALE GENOMIC DNA]</scope>
    <source>
        <strain evidence="17">SpSt-853</strain>
    </source>
</reference>
<dbReference type="GO" id="GO:0005737">
    <property type="term" value="C:cytoplasm"/>
    <property type="evidence" value="ECO:0007669"/>
    <property type="project" value="UniProtKB-SubCell"/>
</dbReference>
<evidence type="ECO:0000256" key="4">
    <source>
        <dbReference type="ARBA" id="ARBA00022490"/>
    </source>
</evidence>
<dbReference type="InterPro" id="IPR048641">
    <property type="entry name" value="RlmN_N"/>
</dbReference>
<dbReference type="GO" id="GO:0002935">
    <property type="term" value="F:tRNA (adenine(37)-C2)-methyltransferase activity"/>
    <property type="evidence" value="ECO:0007669"/>
    <property type="project" value="UniProtKB-UniRule"/>
</dbReference>
<dbReference type="GO" id="GO:0000049">
    <property type="term" value="F:tRNA binding"/>
    <property type="evidence" value="ECO:0007669"/>
    <property type="project" value="UniProtKB-UniRule"/>
</dbReference>
<keyword evidence="3 14" id="KW-0004">4Fe-4S</keyword>
<keyword evidence="4 14" id="KW-0963">Cytoplasm</keyword>
<evidence type="ECO:0000256" key="8">
    <source>
        <dbReference type="ARBA" id="ARBA00022691"/>
    </source>
</evidence>
<feature type="binding site" evidence="14">
    <location>
        <position position="119"/>
    </location>
    <ligand>
        <name>[4Fe-4S] cluster</name>
        <dbReference type="ChEBI" id="CHEBI:49883"/>
        <note>4Fe-4S-S-AdoMet</note>
    </ligand>
</feature>
<dbReference type="GO" id="GO:0070040">
    <property type="term" value="F:rRNA (adenine(2503)-C2-)-methyltransferase activity"/>
    <property type="evidence" value="ECO:0007669"/>
    <property type="project" value="UniProtKB-UniRule"/>
</dbReference>
<name>A0A7C5AM31_9BACT</name>
<dbReference type="InterPro" id="IPR013785">
    <property type="entry name" value="Aldolase_TIM"/>
</dbReference>
<evidence type="ECO:0000259" key="16">
    <source>
        <dbReference type="PROSITE" id="PS51918"/>
    </source>
</evidence>
<feature type="binding site" evidence="14">
    <location>
        <begin position="161"/>
        <end position="162"/>
    </location>
    <ligand>
        <name>S-adenosyl-L-methionine</name>
        <dbReference type="ChEBI" id="CHEBI:59789"/>
    </ligand>
</feature>
<feature type="active site" description="S-methylcysteine intermediate" evidence="14">
    <location>
        <position position="334"/>
    </location>
</feature>
<dbReference type="CDD" id="cd01335">
    <property type="entry name" value="Radical_SAM"/>
    <property type="match status" value="1"/>
</dbReference>
<feature type="binding site" evidence="14">
    <location>
        <position position="193"/>
    </location>
    <ligand>
        <name>S-adenosyl-L-methionine</name>
        <dbReference type="ChEBI" id="CHEBI:59789"/>
    </ligand>
</feature>
<sequence>MTAPVDLKELTLAELESLVQTWDQPRFRARQILKWVYRGIADFGDMTDLSRAFREELRHLARLSSLTLADRQVSQDGTQKFRWLLEDGLSIESVLILEEDHSTLCLSSQVGCALGCRFCLTARQGLARNLSAAEIVNQVLAVRPWVPRGKPLTNLVFMGMGEPLANFPALVRALQILEASWGLNFSYRRITVSTAGLAPLIPRLGQEVRVNLTVSLNAADDATREALMPINRRYPLKELLEACRSFPLPRHRRLTFAYVLLAGINDHPAMARDLARLLKGFRAKINLIPFNPVPELPYSSPDRGRVLQFQEILRQAHFPVFIRESRGQDIAAACGQLTGGRETSCGQAGGLSSSDGLESA</sequence>
<dbReference type="Pfam" id="PF21016">
    <property type="entry name" value="RlmN_N"/>
    <property type="match status" value="1"/>
</dbReference>
<keyword evidence="11 14" id="KW-0408">Iron</keyword>
<dbReference type="EMBL" id="DTKJ01000054">
    <property type="protein sequence ID" value="HGZ12034.1"/>
    <property type="molecule type" value="Genomic_DNA"/>
</dbReference>
<organism evidence="17">
    <name type="scientific">Desulfobacca acetoxidans</name>
    <dbReference type="NCBI Taxonomy" id="60893"/>
    <lineage>
        <taxon>Bacteria</taxon>
        <taxon>Pseudomonadati</taxon>
        <taxon>Thermodesulfobacteriota</taxon>
        <taxon>Desulfobaccia</taxon>
        <taxon>Desulfobaccales</taxon>
        <taxon>Desulfobaccaceae</taxon>
        <taxon>Desulfobacca</taxon>
    </lineage>
</organism>
<evidence type="ECO:0000256" key="11">
    <source>
        <dbReference type="ARBA" id="ARBA00023004"/>
    </source>
</evidence>
<evidence type="ECO:0000256" key="3">
    <source>
        <dbReference type="ARBA" id="ARBA00022485"/>
    </source>
</evidence>
<dbReference type="EC" id="2.1.1.192" evidence="14"/>
<evidence type="ECO:0000256" key="10">
    <source>
        <dbReference type="ARBA" id="ARBA00022723"/>
    </source>
</evidence>
<feature type="compositionally biased region" description="Polar residues" evidence="15">
    <location>
        <begin position="344"/>
        <end position="360"/>
    </location>
</feature>
<dbReference type="InterPro" id="IPR006638">
    <property type="entry name" value="Elp3/MiaA/NifB-like_rSAM"/>
</dbReference>
<comment type="caution">
    <text evidence="14">Lacks conserved residue(s) required for the propagation of feature annotation.</text>
</comment>
<evidence type="ECO:0000256" key="6">
    <source>
        <dbReference type="ARBA" id="ARBA00022603"/>
    </source>
</evidence>
<evidence type="ECO:0000256" key="12">
    <source>
        <dbReference type="ARBA" id="ARBA00023014"/>
    </source>
</evidence>
<dbReference type="PANTHER" id="PTHR30544:SF5">
    <property type="entry name" value="RADICAL SAM CORE DOMAIN-CONTAINING PROTEIN"/>
    <property type="match status" value="1"/>
</dbReference>
<dbReference type="InterPro" id="IPR027492">
    <property type="entry name" value="RNA_MTrfase_RlmN"/>
</dbReference>
<dbReference type="SFLD" id="SFLDF00275">
    <property type="entry name" value="adenosine_C2_methyltransferase"/>
    <property type="match status" value="1"/>
</dbReference>
<keyword evidence="6 14" id="KW-0489">Methyltransferase</keyword>
<dbReference type="GO" id="GO:0019843">
    <property type="term" value="F:rRNA binding"/>
    <property type="evidence" value="ECO:0007669"/>
    <property type="project" value="UniProtKB-UniRule"/>
</dbReference>
<comment type="similarity">
    <text evidence="2 14">Belongs to the radical SAM superfamily. RlmN family.</text>
</comment>
<evidence type="ECO:0000256" key="13">
    <source>
        <dbReference type="ARBA" id="ARBA00023157"/>
    </source>
</evidence>
<dbReference type="Gene3D" id="1.10.150.530">
    <property type="match status" value="1"/>
</dbReference>
<keyword evidence="9 14" id="KW-0819">tRNA processing</keyword>
<accession>A0A7C5AM31</accession>
<dbReference type="GO" id="GO:0070475">
    <property type="term" value="P:rRNA base methylation"/>
    <property type="evidence" value="ECO:0007669"/>
    <property type="project" value="UniProtKB-UniRule"/>
</dbReference>
<dbReference type="PANTHER" id="PTHR30544">
    <property type="entry name" value="23S RRNA METHYLTRANSFERASE"/>
    <property type="match status" value="1"/>
</dbReference>
<keyword evidence="7 14" id="KW-0808">Transferase</keyword>